<dbReference type="EMBL" id="JAVDPY010000005">
    <property type="protein sequence ID" value="MDR6334411.1"/>
    <property type="molecule type" value="Genomic_DNA"/>
</dbReference>
<dbReference type="InterPro" id="IPR019546">
    <property type="entry name" value="TAT_signal_bac_arc"/>
</dbReference>
<gene>
    <name evidence="2" type="ORF">GGQ86_002893</name>
    <name evidence="1" type="ORF">XFLAVUS301_32440</name>
</gene>
<evidence type="ECO:0000313" key="3">
    <source>
        <dbReference type="Proteomes" id="UP001144397"/>
    </source>
</evidence>
<evidence type="ECO:0000313" key="4">
    <source>
        <dbReference type="Proteomes" id="UP001245370"/>
    </source>
</evidence>
<evidence type="ECO:0008006" key="5">
    <source>
        <dbReference type="Google" id="ProtNLM"/>
    </source>
</evidence>
<reference evidence="1" key="1">
    <citation type="submission" date="2022-12" db="EMBL/GenBank/DDBJ databases">
        <title>Reference genome sequencing for broad-spectrum identification of bacterial and archaeal isolates by mass spectrometry.</title>
        <authorList>
            <person name="Sekiguchi Y."/>
            <person name="Tourlousse D.M."/>
        </authorList>
    </citation>
    <scope>NUCLEOTIDE SEQUENCE</scope>
    <source>
        <strain evidence="1">301</strain>
    </source>
</reference>
<name>A0A9W6CPW1_XANFL</name>
<dbReference type="InterPro" id="IPR006311">
    <property type="entry name" value="TAT_signal"/>
</dbReference>
<evidence type="ECO:0000313" key="2">
    <source>
        <dbReference type="EMBL" id="MDR6334411.1"/>
    </source>
</evidence>
<reference evidence="2 4" key="2">
    <citation type="submission" date="2023-07" db="EMBL/GenBank/DDBJ databases">
        <title>Genomic Encyclopedia of Type Strains, Phase IV (KMG-IV): sequencing the most valuable type-strain genomes for metagenomic binning, comparative biology and taxonomic classification.</title>
        <authorList>
            <person name="Goeker M."/>
        </authorList>
    </citation>
    <scope>NUCLEOTIDE SEQUENCE [LARGE SCALE GENOMIC DNA]</scope>
    <source>
        <strain evidence="2 4">DSM 338</strain>
    </source>
</reference>
<dbReference type="PROSITE" id="PS51318">
    <property type="entry name" value="TAT"/>
    <property type="match status" value="1"/>
</dbReference>
<dbReference type="Proteomes" id="UP001144397">
    <property type="component" value="Unassembled WGS sequence"/>
</dbReference>
<sequence length="157" mass="16475">MPKPTAAANAAPMPASTRRAFLKVGAALGTVAALAVPVAVLPKAEAAVSDPIFALIAEQRRIYEEFREVLTSLSEAFDAGRCLGPEAKAEEAEWLAKWEQACFATLSTVPATAAGLLALIDVVDEPHGYGGCVLTQEQVDRLCATVRAFAAREAAHV</sequence>
<protein>
    <recommendedName>
        <fullName evidence="5">Twin-arginine translocation signal domain-containing protein</fullName>
    </recommendedName>
</protein>
<dbReference type="Proteomes" id="UP001245370">
    <property type="component" value="Unassembled WGS sequence"/>
</dbReference>
<evidence type="ECO:0000313" key="1">
    <source>
        <dbReference type="EMBL" id="GLI23570.1"/>
    </source>
</evidence>
<dbReference type="RefSeq" id="WP_281808418.1">
    <property type="nucleotide sequence ID" value="NZ_BSDO01000004.1"/>
</dbReference>
<dbReference type="AlphaFoldDB" id="A0A9W6CPW1"/>
<dbReference type="GeneID" id="95764028"/>
<dbReference type="EMBL" id="BSDO01000004">
    <property type="protein sequence ID" value="GLI23570.1"/>
    <property type="molecule type" value="Genomic_DNA"/>
</dbReference>
<proteinExistence type="predicted"/>
<accession>A0A9W6CPW1</accession>
<dbReference type="NCBIfam" id="TIGR01409">
    <property type="entry name" value="TAT_signal_seq"/>
    <property type="match status" value="1"/>
</dbReference>
<organism evidence="1 3">
    <name type="scientific">Xanthobacter flavus</name>
    <dbReference type="NCBI Taxonomy" id="281"/>
    <lineage>
        <taxon>Bacteria</taxon>
        <taxon>Pseudomonadati</taxon>
        <taxon>Pseudomonadota</taxon>
        <taxon>Alphaproteobacteria</taxon>
        <taxon>Hyphomicrobiales</taxon>
        <taxon>Xanthobacteraceae</taxon>
        <taxon>Xanthobacter</taxon>
    </lineage>
</organism>
<comment type="caution">
    <text evidence="1">The sequence shown here is derived from an EMBL/GenBank/DDBJ whole genome shotgun (WGS) entry which is preliminary data.</text>
</comment>
<keyword evidence="4" id="KW-1185">Reference proteome</keyword>